<keyword evidence="2" id="KW-0067">ATP-binding</keyword>
<reference evidence="3" key="1">
    <citation type="submission" date="2021-03" db="EMBL/GenBank/DDBJ databases">
        <title>Agromyces archimandritus sp. nov., isolated from the cockroach Archimandrita tessellata.</title>
        <authorList>
            <person name="Guzman J."/>
            <person name="Ortuzar M."/>
            <person name="Poehlein A."/>
            <person name="Daniel R."/>
            <person name="Trujillo M."/>
            <person name="Vilcinskas A."/>
        </authorList>
    </citation>
    <scope>NUCLEOTIDE SEQUENCE</scope>
    <source>
        <strain evidence="3">G127AT</strain>
    </source>
</reference>
<evidence type="ECO:0000313" key="3">
    <source>
        <dbReference type="EMBL" id="QTX05774.1"/>
    </source>
</evidence>
<dbReference type="GO" id="GO:0005737">
    <property type="term" value="C:cytoplasm"/>
    <property type="evidence" value="ECO:0007669"/>
    <property type="project" value="TreeGrafter"/>
</dbReference>
<dbReference type="Gene3D" id="3.40.50.300">
    <property type="entry name" value="P-loop containing nucleotide triphosphate hydrolases"/>
    <property type="match status" value="1"/>
</dbReference>
<dbReference type="PANTHER" id="PTHR12169">
    <property type="entry name" value="ATPASE N2B"/>
    <property type="match status" value="1"/>
</dbReference>
<dbReference type="InterPro" id="IPR005654">
    <property type="entry name" value="ATPase_AFG1-like"/>
</dbReference>
<keyword evidence="3" id="KW-0131">Cell cycle</keyword>
<evidence type="ECO:0000313" key="4">
    <source>
        <dbReference type="Proteomes" id="UP000671914"/>
    </source>
</evidence>
<dbReference type="GO" id="GO:0051301">
    <property type="term" value="P:cell division"/>
    <property type="evidence" value="ECO:0007669"/>
    <property type="project" value="UniProtKB-KW"/>
</dbReference>
<dbReference type="SUPFAM" id="SSF52540">
    <property type="entry name" value="P-loop containing nucleoside triphosphate hydrolases"/>
    <property type="match status" value="1"/>
</dbReference>
<dbReference type="InterPro" id="IPR027417">
    <property type="entry name" value="P-loop_NTPase"/>
</dbReference>
<dbReference type="PANTHER" id="PTHR12169:SF6">
    <property type="entry name" value="AFG1-LIKE ATPASE"/>
    <property type="match status" value="1"/>
</dbReference>
<dbReference type="EMBL" id="CP071696">
    <property type="protein sequence ID" value="QTX05774.1"/>
    <property type="molecule type" value="Genomic_DNA"/>
</dbReference>
<gene>
    <name evidence="3" type="primary">zapE</name>
    <name evidence="3" type="ORF">G127AT_06100</name>
</gene>
<dbReference type="Proteomes" id="UP000671914">
    <property type="component" value="Chromosome"/>
</dbReference>
<dbReference type="Pfam" id="PF03969">
    <property type="entry name" value="AFG1_ATPase"/>
    <property type="match status" value="1"/>
</dbReference>
<protein>
    <submittedName>
        <fullName evidence="3">Cell division protein ZapE</fullName>
    </submittedName>
</protein>
<dbReference type="RefSeq" id="WP_210901078.1">
    <property type="nucleotide sequence ID" value="NZ_CP071696.1"/>
</dbReference>
<dbReference type="GO" id="GO:0032153">
    <property type="term" value="C:cell division site"/>
    <property type="evidence" value="ECO:0007669"/>
    <property type="project" value="TreeGrafter"/>
</dbReference>
<evidence type="ECO:0000256" key="1">
    <source>
        <dbReference type="ARBA" id="ARBA00022741"/>
    </source>
</evidence>
<sequence>MPAPASAASRLAAATAANLPARLARTGLVLDDAQAAAVDRLTAPGIHSGSYLHGPVGRGKTVIADAYFAAIPTRAKRRVHVHAFFRELHARLFRSRRPLDRVLRMMLGGSRAVMFDEFHVHDVADAVYLTRLLELLVERDVLVVATSNYAPAELLPDPLFHDRFVPAIRLIETEFDVIDLGEGIDYRTLGGDGTGFAAGAWVVDAGVTVAAASARLVVNGLPVDAIRVEPGRAVFTFDDLCRRPLGTREYLELARRFARIELIGVPDLARADREAAQRFADLVDVLHDGAVPTRITSAAGPERLLDAAFVPRDAARTVSRLSLLPAQPPAAG</sequence>
<name>A0A975FPS7_9MICO</name>
<keyword evidence="1" id="KW-0547">Nucleotide-binding</keyword>
<evidence type="ECO:0000256" key="2">
    <source>
        <dbReference type="ARBA" id="ARBA00022840"/>
    </source>
</evidence>
<dbReference type="KEGG" id="aarc:G127AT_06100"/>
<keyword evidence="3" id="KW-0132">Cell division</keyword>
<dbReference type="GO" id="GO:0016887">
    <property type="term" value="F:ATP hydrolysis activity"/>
    <property type="evidence" value="ECO:0007669"/>
    <property type="project" value="InterPro"/>
</dbReference>
<keyword evidence="4" id="KW-1185">Reference proteome</keyword>
<accession>A0A975FPS7</accession>
<organism evidence="3 4">
    <name type="scientific">Agromyces archimandritae</name>
    <dbReference type="NCBI Taxonomy" id="2781962"/>
    <lineage>
        <taxon>Bacteria</taxon>
        <taxon>Bacillati</taxon>
        <taxon>Actinomycetota</taxon>
        <taxon>Actinomycetes</taxon>
        <taxon>Micrococcales</taxon>
        <taxon>Microbacteriaceae</taxon>
        <taxon>Agromyces</taxon>
    </lineage>
</organism>
<dbReference type="AlphaFoldDB" id="A0A975FPS7"/>
<proteinExistence type="predicted"/>
<dbReference type="GO" id="GO:0005524">
    <property type="term" value="F:ATP binding"/>
    <property type="evidence" value="ECO:0007669"/>
    <property type="project" value="UniProtKB-KW"/>
</dbReference>
<dbReference type="NCBIfam" id="NF040713">
    <property type="entry name" value="ZapE"/>
    <property type="match status" value="1"/>
</dbReference>